<comment type="caution">
    <text evidence="1">The sequence shown here is derived from an EMBL/GenBank/DDBJ whole genome shotgun (WGS) entry which is preliminary data.</text>
</comment>
<proteinExistence type="predicted"/>
<evidence type="ECO:0000313" key="2">
    <source>
        <dbReference type="Proteomes" id="UP000823749"/>
    </source>
</evidence>
<keyword evidence="2" id="KW-1185">Reference proteome</keyword>
<reference evidence="1 2" key="1">
    <citation type="submission" date="2020-08" db="EMBL/GenBank/DDBJ databases">
        <title>Plant Genome Project.</title>
        <authorList>
            <person name="Zhang R.-G."/>
        </authorList>
    </citation>
    <scope>NUCLEOTIDE SEQUENCE [LARGE SCALE GENOMIC DNA]</scope>
    <source>
        <strain evidence="1">WSP0</strain>
        <tissue evidence="1">Leaf</tissue>
    </source>
</reference>
<sequence>MPPNPGPPQCTAHASFGMAQQRSYGPEARIRLLRRKLSRAAIRAWVTLKNKVAILPQLVRKDNKCRLFVHITRMRTDLV</sequence>
<name>A0AAV6HTN7_9ERIC</name>
<organism evidence="1 2">
    <name type="scientific">Rhododendron griersonianum</name>
    <dbReference type="NCBI Taxonomy" id="479676"/>
    <lineage>
        <taxon>Eukaryota</taxon>
        <taxon>Viridiplantae</taxon>
        <taxon>Streptophyta</taxon>
        <taxon>Embryophyta</taxon>
        <taxon>Tracheophyta</taxon>
        <taxon>Spermatophyta</taxon>
        <taxon>Magnoliopsida</taxon>
        <taxon>eudicotyledons</taxon>
        <taxon>Gunneridae</taxon>
        <taxon>Pentapetalae</taxon>
        <taxon>asterids</taxon>
        <taxon>Ericales</taxon>
        <taxon>Ericaceae</taxon>
        <taxon>Ericoideae</taxon>
        <taxon>Rhodoreae</taxon>
        <taxon>Rhododendron</taxon>
    </lineage>
</organism>
<dbReference type="EMBL" id="JACTNZ010000013">
    <property type="protein sequence ID" value="KAG5517350.1"/>
    <property type="molecule type" value="Genomic_DNA"/>
</dbReference>
<protein>
    <submittedName>
        <fullName evidence="1">Uncharacterized protein</fullName>
    </submittedName>
</protein>
<accession>A0AAV6HTN7</accession>
<dbReference type="AlphaFoldDB" id="A0AAV6HTN7"/>
<evidence type="ECO:0000313" key="1">
    <source>
        <dbReference type="EMBL" id="KAG5517350.1"/>
    </source>
</evidence>
<dbReference type="Proteomes" id="UP000823749">
    <property type="component" value="Chromosome 13"/>
</dbReference>
<gene>
    <name evidence="1" type="ORF">RHGRI_037936</name>
</gene>